<evidence type="ECO:0008006" key="4">
    <source>
        <dbReference type="Google" id="ProtNLM"/>
    </source>
</evidence>
<dbReference type="EMBL" id="JAAGAX010000007">
    <property type="protein sequence ID" value="KAF2308700.1"/>
    <property type="molecule type" value="Genomic_DNA"/>
</dbReference>
<accession>A0A6A6M4V3</accession>
<sequence>MYLMVHDEISFSLCIHNSGTLGEWGYYDGKTWTVHGLTWDTMSIVRIDRMCQGLKIEGMLRQAEIEGIVDLYVQHLTVDEPKKEFRQQEVTKKSKLTLEEIDVIGGGLRKVLIVHIRGTFDDLGFLNTEGFNGISNACTYEFGQASYSGFAYCFFDMNEDTITNNDRQYKSANGDDIGEDIIKHDNESQMPNAKDDGIGQTVSNRSEVESQHDADVRNDNESQMPNVEDDETEKAFGNRSEVESAHEPDVREVAILGVDLVDEDYDMVSGDEDVAIVFNDIDKGNIGDSEDDDCCRFPDLNAKNDMKDPTFQIGMLFKNRDEFKEACRAYGIKHRFQIYFPRNEVRKLICLDGCWLKGTHGGQLLSAVAIDPNDCIFPLAYAVGLIGAVSELFPNAEHRFCVRNLYTNFRGRFKGTELKDLLWNIARSAYTARMDYWLGKMEEKNPEAREWLRDRPCENWSRALFRTEACCDILTNNPCECFNKYILDARDKPIISLLEMIRSKLMKRLFKKKEDIKKWNGGICPKIQKKLNEMKELSCLFEAHFSGGPNVQALGAGTQYVVA</sequence>
<dbReference type="PANTHER" id="PTHR31973">
    <property type="entry name" value="POLYPROTEIN, PUTATIVE-RELATED"/>
    <property type="match status" value="1"/>
</dbReference>
<dbReference type="Proteomes" id="UP000467840">
    <property type="component" value="Chromosome 17"/>
</dbReference>
<reference evidence="2 3" key="1">
    <citation type="journal article" date="2020" name="Mol. Plant">
        <title>The Chromosome-Based Rubber Tree Genome Provides New Insights into Spurge Genome Evolution and Rubber Biosynthesis.</title>
        <authorList>
            <person name="Liu J."/>
            <person name="Shi C."/>
            <person name="Shi C.C."/>
            <person name="Li W."/>
            <person name="Zhang Q.J."/>
            <person name="Zhang Y."/>
            <person name="Li K."/>
            <person name="Lu H.F."/>
            <person name="Shi C."/>
            <person name="Zhu S.T."/>
            <person name="Xiao Z.Y."/>
            <person name="Nan H."/>
            <person name="Yue Y."/>
            <person name="Zhu X.G."/>
            <person name="Wu Y."/>
            <person name="Hong X.N."/>
            <person name="Fan G.Y."/>
            <person name="Tong Y."/>
            <person name="Zhang D."/>
            <person name="Mao C.L."/>
            <person name="Liu Y.L."/>
            <person name="Hao S.J."/>
            <person name="Liu W.Q."/>
            <person name="Lv M.Q."/>
            <person name="Zhang H.B."/>
            <person name="Liu Y."/>
            <person name="Hu-Tang G.R."/>
            <person name="Wang J.P."/>
            <person name="Wang J.H."/>
            <person name="Sun Y.H."/>
            <person name="Ni S.B."/>
            <person name="Chen W.B."/>
            <person name="Zhang X.C."/>
            <person name="Jiao Y.N."/>
            <person name="Eichler E.E."/>
            <person name="Li G.H."/>
            <person name="Liu X."/>
            <person name="Gao L.Z."/>
        </authorList>
    </citation>
    <scope>NUCLEOTIDE SEQUENCE [LARGE SCALE GENOMIC DNA]</scope>
    <source>
        <strain evidence="3">cv. GT1</strain>
        <tissue evidence="2">Leaf</tissue>
    </source>
</reference>
<dbReference type="PANTHER" id="PTHR31973:SF191">
    <property type="entry name" value="OS05G0489400 PROTEIN"/>
    <property type="match status" value="1"/>
</dbReference>
<feature type="compositionally biased region" description="Basic and acidic residues" evidence="1">
    <location>
        <begin position="186"/>
        <end position="197"/>
    </location>
</feature>
<organism evidence="2 3">
    <name type="scientific">Hevea brasiliensis</name>
    <name type="common">Para rubber tree</name>
    <name type="synonym">Siphonia brasiliensis</name>
    <dbReference type="NCBI Taxonomy" id="3981"/>
    <lineage>
        <taxon>Eukaryota</taxon>
        <taxon>Viridiplantae</taxon>
        <taxon>Streptophyta</taxon>
        <taxon>Embryophyta</taxon>
        <taxon>Tracheophyta</taxon>
        <taxon>Spermatophyta</taxon>
        <taxon>Magnoliopsida</taxon>
        <taxon>eudicotyledons</taxon>
        <taxon>Gunneridae</taxon>
        <taxon>Pentapetalae</taxon>
        <taxon>rosids</taxon>
        <taxon>fabids</taxon>
        <taxon>Malpighiales</taxon>
        <taxon>Euphorbiaceae</taxon>
        <taxon>Crotonoideae</taxon>
        <taxon>Micrandreae</taxon>
        <taxon>Hevea</taxon>
    </lineage>
</organism>
<feature type="region of interest" description="Disordered" evidence="1">
    <location>
        <begin position="186"/>
        <end position="234"/>
    </location>
</feature>
<name>A0A6A6M4V3_HEVBR</name>
<dbReference type="AlphaFoldDB" id="A0A6A6M4V3"/>
<feature type="compositionally biased region" description="Basic and acidic residues" evidence="1">
    <location>
        <begin position="206"/>
        <end position="220"/>
    </location>
</feature>
<evidence type="ECO:0000313" key="3">
    <source>
        <dbReference type="Proteomes" id="UP000467840"/>
    </source>
</evidence>
<keyword evidence="3" id="KW-1185">Reference proteome</keyword>
<evidence type="ECO:0000256" key="1">
    <source>
        <dbReference type="SAM" id="MobiDB-lite"/>
    </source>
</evidence>
<protein>
    <recommendedName>
        <fullName evidence="4">Transposase MuDR plant domain-containing protein</fullName>
    </recommendedName>
</protein>
<proteinExistence type="predicted"/>
<evidence type="ECO:0000313" key="2">
    <source>
        <dbReference type="EMBL" id="KAF2308700.1"/>
    </source>
</evidence>
<gene>
    <name evidence="2" type="ORF">GH714_013374</name>
</gene>
<comment type="caution">
    <text evidence="2">The sequence shown here is derived from an EMBL/GenBank/DDBJ whole genome shotgun (WGS) entry which is preliminary data.</text>
</comment>